<dbReference type="OrthoDB" id="18767at10239"/>
<evidence type="ECO:0000313" key="2">
    <source>
        <dbReference type="Proteomes" id="UP000201235"/>
    </source>
</evidence>
<dbReference type="EMBL" id="HQ634175">
    <property type="protein sequence ID" value="AGH26401.1"/>
    <property type="molecule type" value="Genomic_DNA"/>
</dbReference>
<evidence type="ECO:0000313" key="1">
    <source>
        <dbReference type="EMBL" id="AGH26401.1"/>
    </source>
</evidence>
<dbReference type="KEGG" id="vg:15312053"/>
<keyword evidence="2" id="KW-1185">Reference proteome</keyword>
<reference evidence="1 2" key="1">
    <citation type="submission" date="2010-11" db="EMBL/GenBank/DDBJ databases">
        <title>The Genome Sequence of Cyanophage P-RSM1.</title>
        <authorList>
            <consortium name="The Broad Institute Genome Sequencing Platform"/>
            <person name="Henn M.R."/>
            <person name="Sullivan M.S."/>
            <person name="Osburne M.S."/>
            <person name="Levin J."/>
            <person name="Malboeuf C."/>
            <person name="Casali M."/>
            <person name="Russ C."/>
            <person name="Lennon N."/>
            <person name="Chapman S.B."/>
            <person name="Erlich R."/>
            <person name="Young S.K."/>
            <person name="Yandava C."/>
            <person name="Zeng Q."/>
            <person name="Alvarado L."/>
            <person name="Anderson S."/>
            <person name="Berlin A."/>
            <person name="Chen Z."/>
            <person name="Freedman E."/>
            <person name="Gellesch M."/>
            <person name="Goldberg J."/>
            <person name="Green L."/>
            <person name="Griggs A."/>
            <person name="Gujja S."/>
            <person name="Heilman E.R."/>
            <person name="Heiman D."/>
            <person name="Hollinger A."/>
            <person name="Howarth C."/>
            <person name="Larson L."/>
            <person name="Mehta T."/>
            <person name="Pearson M."/>
            <person name="Roberts A."/>
            <person name="Ryan E."/>
            <person name="Saif S."/>
            <person name="Shea T."/>
            <person name="Shenoy N."/>
            <person name="Sisk P."/>
            <person name="Stolte C."/>
            <person name="Sykes S."/>
            <person name="White J."/>
            <person name="Yu Q."/>
            <person name="Coleman M.L."/>
            <person name="Huang K.H."/>
            <person name="Weigele P.R."/>
            <person name="DeFrancesco A.S."/>
            <person name="Kern S.E."/>
            <person name="Thompson L.R."/>
            <person name="Fu R."/>
            <person name="Hombeck B."/>
            <person name="Chisholm S.W."/>
            <person name="Haas B."/>
            <person name="Nusbaum C."/>
            <person name="Birren B."/>
        </authorList>
    </citation>
    <scope>NUCLEOTIDE SEQUENCE [LARGE SCALE GENOMIC DNA]</scope>
    <source>
        <strain evidence="1 2">P-RSM1</strain>
    </source>
</reference>
<gene>
    <name evidence="1" type="ORF">CPPG_00084</name>
</gene>
<protein>
    <recommendedName>
        <fullName evidence="3">Glycine zipper 2TM domain-containing protein</fullName>
    </recommendedName>
</protein>
<dbReference type="GeneID" id="15312053"/>
<sequence>MKTALAAIVMATSLTVPAEAGHRHGRVYRDEICTKTIYEEIYRPPMSLGNPSPRGQIFSESYDVEVPCRRKHYHYYETPKVQPVPDTNDCREGTAIGALLGGAGAAAISENDAYIWSIPLGIVGGAMAGCQIDGG</sequence>
<name>M4QGB5_9CAUD</name>
<dbReference type="Proteomes" id="UP000201235">
    <property type="component" value="Segment"/>
</dbReference>
<organism evidence="1 2">
    <name type="scientific">Cyanophage P-RSM1</name>
    <dbReference type="NCBI Taxonomy" id="536444"/>
    <lineage>
        <taxon>Viruses</taxon>
        <taxon>Duplodnaviria</taxon>
        <taxon>Heunggongvirae</taxon>
        <taxon>Uroviricota</taxon>
        <taxon>Caudoviricetes</taxon>
        <taxon>Pantevenvirales</taxon>
        <taxon>Kyanoviridae</taxon>
        <taxon>Emcearvirus</taxon>
        <taxon>Emcearvirus gerard</taxon>
    </lineage>
</organism>
<dbReference type="RefSeq" id="YP_007877636.1">
    <property type="nucleotide sequence ID" value="NC_021071.1"/>
</dbReference>
<accession>M4QGB5</accession>
<proteinExistence type="predicted"/>
<evidence type="ECO:0008006" key="3">
    <source>
        <dbReference type="Google" id="ProtNLM"/>
    </source>
</evidence>